<keyword evidence="4 7" id="KW-1133">Transmembrane helix</keyword>
<feature type="transmembrane region" description="Helical" evidence="7">
    <location>
        <begin position="190"/>
        <end position="211"/>
    </location>
</feature>
<evidence type="ECO:0000256" key="4">
    <source>
        <dbReference type="ARBA" id="ARBA00022989"/>
    </source>
</evidence>
<name>A0A9D4XK19_PEA</name>
<evidence type="ECO:0000256" key="1">
    <source>
        <dbReference type="ARBA" id="ARBA00004141"/>
    </source>
</evidence>
<evidence type="ECO:0000256" key="7">
    <source>
        <dbReference type="SAM" id="Phobius"/>
    </source>
</evidence>
<dbReference type="PANTHER" id="PTHR24186:SF37">
    <property type="entry name" value="PGG DOMAIN-CONTAINING PROTEIN"/>
    <property type="match status" value="1"/>
</dbReference>
<evidence type="ECO:0000256" key="6">
    <source>
        <dbReference type="ARBA" id="ARBA00023136"/>
    </source>
</evidence>
<comment type="subcellular location">
    <subcellularLocation>
        <location evidence="1">Membrane</location>
        <topology evidence="1">Multi-pass membrane protein</topology>
    </subcellularLocation>
</comment>
<feature type="domain" description="PGG" evidence="8">
    <location>
        <begin position="47"/>
        <end position="176"/>
    </location>
</feature>
<keyword evidence="10" id="KW-1185">Reference proteome</keyword>
<keyword evidence="3" id="KW-0677">Repeat</keyword>
<feature type="transmembrane region" description="Helical" evidence="7">
    <location>
        <begin position="152"/>
        <end position="178"/>
    </location>
</feature>
<evidence type="ECO:0000313" key="9">
    <source>
        <dbReference type="EMBL" id="KAI5422489.1"/>
    </source>
</evidence>
<dbReference type="AlphaFoldDB" id="A0A9D4XK19"/>
<sequence>KVSELILIIKNQINKMSLNIHQEKPHKSSCKKFFEWASKCFEHENQEKWIEDMKTSIGIAVSIIATITFSLATNPPGGVVQVSHGDIPFSENNTFCSNTTGDLICAGESILATSKNGDYLPFLVCNTISFISSLSVLLLLVSGIPLQKTFLLWLLSIGMCVTLTSLALTYMFAVFMVTPNVIWSSLLENVFGFSVVIWASFVVLLAAFFILRFIARGVHKVCNCMRRQ</sequence>
<evidence type="ECO:0000256" key="2">
    <source>
        <dbReference type="ARBA" id="ARBA00022692"/>
    </source>
</evidence>
<dbReference type="Pfam" id="PF13962">
    <property type="entry name" value="PGG"/>
    <property type="match status" value="1"/>
</dbReference>
<gene>
    <name evidence="9" type="ORF">KIW84_045796</name>
</gene>
<feature type="transmembrane region" description="Helical" evidence="7">
    <location>
        <begin position="55"/>
        <end position="73"/>
    </location>
</feature>
<dbReference type="Gramene" id="Psat04G0579600-T1">
    <property type="protein sequence ID" value="KAI5422489.1"/>
    <property type="gene ID" value="KIW84_045796"/>
</dbReference>
<protein>
    <recommendedName>
        <fullName evidence="8">PGG domain-containing protein</fullName>
    </recommendedName>
</protein>
<dbReference type="EMBL" id="JAMSHJ010000004">
    <property type="protein sequence ID" value="KAI5422489.1"/>
    <property type="molecule type" value="Genomic_DNA"/>
</dbReference>
<dbReference type="PANTHER" id="PTHR24186">
    <property type="entry name" value="PROTEIN PHOSPHATASE 1 REGULATORY SUBUNIT"/>
    <property type="match status" value="1"/>
</dbReference>
<organism evidence="9 10">
    <name type="scientific">Pisum sativum</name>
    <name type="common">Garden pea</name>
    <name type="synonym">Lathyrus oleraceus</name>
    <dbReference type="NCBI Taxonomy" id="3888"/>
    <lineage>
        <taxon>Eukaryota</taxon>
        <taxon>Viridiplantae</taxon>
        <taxon>Streptophyta</taxon>
        <taxon>Embryophyta</taxon>
        <taxon>Tracheophyta</taxon>
        <taxon>Spermatophyta</taxon>
        <taxon>Magnoliopsida</taxon>
        <taxon>eudicotyledons</taxon>
        <taxon>Gunneridae</taxon>
        <taxon>Pentapetalae</taxon>
        <taxon>rosids</taxon>
        <taxon>fabids</taxon>
        <taxon>Fabales</taxon>
        <taxon>Fabaceae</taxon>
        <taxon>Papilionoideae</taxon>
        <taxon>50 kb inversion clade</taxon>
        <taxon>NPAAA clade</taxon>
        <taxon>Hologalegina</taxon>
        <taxon>IRL clade</taxon>
        <taxon>Fabeae</taxon>
        <taxon>Lathyrus</taxon>
    </lineage>
</organism>
<comment type="caution">
    <text evidence="9">The sequence shown here is derived from an EMBL/GenBank/DDBJ whole genome shotgun (WGS) entry which is preliminary data.</text>
</comment>
<reference evidence="9 10" key="1">
    <citation type="journal article" date="2022" name="Nat. Genet.">
        <title>Improved pea reference genome and pan-genome highlight genomic features and evolutionary characteristics.</title>
        <authorList>
            <person name="Yang T."/>
            <person name="Liu R."/>
            <person name="Luo Y."/>
            <person name="Hu S."/>
            <person name="Wang D."/>
            <person name="Wang C."/>
            <person name="Pandey M.K."/>
            <person name="Ge S."/>
            <person name="Xu Q."/>
            <person name="Li N."/>
            <person name="Li G."/>
            <person name="Huang Y."/>
            <person name="Saxena R.K."/>
            <person name="Ji Y."/>
            <person name="Li M."/>
            <person name="Yan X."/>
            <person name="He Y."/>
            <person name="Liu Y."/>
            <person name="Wang X."/>
            <person name="Xiang C."/>
            <person name="Varshney R.K."/>
            <person name="Ding H."/>
            <person name="Gao S."/>
            <person name="Zong X."/>
        </authorList>
    </citation>
    <scope>NUCLEOTIDE SEQUENCE [LARGE SCALE GENOMIC DNA]</scope>
    <source>
        <strain evidence="9 10">cv. Zhongwan 6</strain>
    </source>
</reference>
<evidence type="ECO:0000256" key="3">
    <source>
        <dbReference type="ARBA" id="ARBA00022737"/>
    </source>
</evidence>
<keyword evidence="6 7" id="KW-0472">Membrane</keyword>
<keyword evidence="5" id="KW-0040">ANK repeat</keyword>
<dbReference type="InterPro" id="IPR026961">
    <property type="entry name" value="PGG_dom"/>
</dbReference>
<dbReference type="Proteomes" id="UP001058974">
    <property type="component" value="Chromosome 4"/>
</dbReference>
<feature type="non-terminal residue" evidence="9">
    <location>
        <position position="1"/>
    </location>
</feature>
<accession>A0A9D4XK19</accession>
<feature type="transmembrane region" description="Helical" evidence="7">
    <location>
        <begin position="119"/>
        <end position="140"/>
    </location>
</feature>
<evidence type="ECO:0000259" key="8">
    <source>
        <dbReference type="Pfam" id="PF13962"/>
    </source>
</evidence>
<dbReference type="GO" id="GO:0005886">
    <property type="term" value="C:plasma membrane"/>
    <property type="evidence" value="ECO:0007669"/>
    <property type="project" value="TreeGrafter"/>
</dbReference>
<evidence type="ECO:0000256" key="5">
    <source>
        <dbReference type="ARBA" id="ARBA00023043"/>
    </source>
</evidence>
<proteinExistence type="predicted"/>
<keyword evidence="2 7" id="KW-0812">Transmembrane</keyword>
<evidence type="ECO:0000313" key="10">
    <source>
        <dbReference type="Proteomes" id="UP001058974"/>
    </source>
</evidence>